<name>I0KD46_9BACT</name>
<proteinExistence type="predicted"/>
<keyword evidence="2" id="KW-1185">Reference proteome</keyword>
<protein>
    <recommendedName>
        <fullName evidence="3">ParB/Sulfiredoxin domain-containing protein</fullName>
    </recommendedName>
</protein>
<dbReference type="OrthoDB" id="950695at2"/>
<organism evidence="1 2">
    <name type="scientific">Fibrella aestuarina BUZ 2</name>
    <dbReference type="NCBI Taxonomy" id="1166018"/>
    <lineage>
        <taxon>Bacteria</taxon>
        <taxon>Pseudomonadati</taxon>
        <taxon>Bacteroidota</taxon>
        <taxon>Cytophagia</taxon>
        <taxon>Cytophagales</taxon>
        <taxon>Spirosomataceae</taxon>
        <taxon>Fibrella</taxon>
    </lineage>
</organism>
<sequence>MNTPSMTVGLEEITPEVARTMLADNQNNRTLTNRHVDFLAEQMRAGKWQVTGEPIKIATTGRLLDGQHRLMAVVKSDTTQSFWVARNCDPEIFSVLDTGRVRRAADVLSIEGYKNVSALSGLIRLVILHQQGRLSSWGVKTRTLTNQDIVDFQRQEDMTPYINVGVTLYAKSRLLTTTEYAFLYYLLGKLDNEQALAFVKRIASGAGLVDNSPELLLRQRLEAGQMGRLNLSNIERLTLCIKAWNARRGGEALTVLRVSASEGFPTPK</sequence>
<dbReference type="AlphaFoldDB" id="I0KD46"/>
<dbReference type="HOGENOM" id="CLU_075805_0_0_10"/>
<dbReference type="eggNOG" id="ENOG5032YZS">
    <property type="taxonomic scope" value="Bacteria"/>
</dbReference>
<gene>
    <name evidence="1" type="ORF">FAES_4049</name>
</gene>
<dbReference type="STRING" id="1166018.FAES_4049"/>
<dbReference type="Proteomes" id="UP000011058">
    <property type="component" value="Chromosome"/>
</dbReference>
<reference evidence="1 2" key="1">
    <citation type="journal article" date="2012" name="J. Bacteriol.">
        <title>Genome Sequence of Fibrella aestuarina BUZ 2T, a Filamentous Marine Bacterium.</title>
        <authorList>
            <person name="Filippini M."/>
            <person name="Qi W."/>
            <person name="Blom J."/>
            <person name="Goesmann A."/>
            <person name="Smits T.H."/>
            <person name="Bagheri H.C."/>
        </authorList>
    </citation>
    <scope>NUCLEOTIDE SEQUENCE [LARGE SCALE GENOMIC DNA]</scope>
    <source>
        <strain evidence="2">BUZ 2T</strain>
    </source>
</reference>
<evidence type="ECO:0000313" key="1">
    <source>
        <dbReference type="EMBL" id="CCH02049.1"/>
    </source>
</evidence>
<dbReference type="RefSeq" id="WP_015333148.1">
    <property type="nucleotide sequence ID" value="NC_020054.1"/>
</dbReference>
<dbReference type="EMBL" id="HE796683">
    <property type="protein sequence ID" value="CCH02049.1"/>
    <property type="molecule type" value="Genomic_DNA"/>
</dbReference>
<dbReference type="KEGG" id="fae:FAES_4049"/>
<evidence type="ECO:0008006" key="3">
    <source>
        <dbReference type="Google" id="ProtNLM"/>
    </source>
</evidence>
<evidence type="ECO:0000313" key="2">
    <source>
        <dbReference type="Proteomes" id="UP000011058"/>
    </source>
</evidence>
<accession>I0KD46</accession>